<comment type="caution">
    <text evidence="7">The sequence shown here is derived from an EMBL/GenBank/DDBJ whole genome shotgun (WGS) entry which is preliminary data.</text>
</comment>
<dbReference type="AlphaFoldDB" id="A0A0F5MXJ6"/>
<evidence type="ECO:0000256" key="5">
    <source>
        <dbReference type="PROSITE-ProRule" id="PRU00335"/>
    </source>
</evidence>
<dbReference type="PANTHER" id="PTHR30055">
    <property type="entry name" value="HTH-TYPE TRANSCRIPTIONAL REGULATOR RUTR"/>
    <property type="match status" value="1"/>
</dbReference>
<dbReference type="InterPro" id="IPR039538">
    <property type="entry name" value="BetI_C"/>
</dbReference>
<name>A0A0F5MXJ6_9MYCO</name>
<evidence type="ECO:0000313" key="9">
    <source>
        <dbReference type="Proteomes" id="UP000034416"/>
    </source>
</evidence>
<reference evidence="9" key="1">
    <citation type="submission" date="2015-04" db="EMBL/GenBank/DDBJ databases">
        <title>Genome sequence of Mycobacterium arupense GUC1.</title>
        <authorList>
            <person name="Greninger A.L."/>
            <person name="Cunningham G."/>
            <person name="Chiu C.Y."/>
            <person name="Miller S."/>
        </authorList>
    </citation>
    <scope>NUCLEOTIDE SEQUENCE [LARGE SCALE GENOMIC DNA]</scope>
    <source>
        <strain evidence="9">GUC1</strain>
    </source>
</reference>
<dbReference type="GO" id="GO:0000976">
    <property type="term" value="F:transcription cis-regulatory region binding"/>
    <property type="evidence" value="ECO:0007669"/>
    <property type="project" value="TreeGrafter"/>
</dbReference>
<sequence>MQNAALRRVGRPRGARSNETRERIVTAARGLFGEFGYHATTFQAVAERAQLTRPAINHYFPNKQLLYQAVLAQAAAMFERAAEQARAEPTLIAQLSSLIASAAQLGEDDRTAAAFAVTAVVDAQRDPALRALAGDIQGLPRTFLTQAVGDAIARGELVTTSNIPELAEMLLAVLWGIAFYISLGGSQADPAGVVASLQALLTQQLWKLQQPSDDKS</sequence>
<dbReference type="PANTHER" id="PTHR30055:SF226">
    <property type="entry name" value="HTH-TYPE TRANSCRIPTIONAL REGULATOR PKSA"/>
    <property type="match status" value="1"/>
</dbReference>
<evidence type="ECO:0000313" key="8">
    <source>
        <dbReference type="EMBL" id="OQZ94436.1"/>
    </source>
</evidence>
<evidence type="ECO:0000313" key="7">
    <source>
        <dbReference type="EMBL" id="KKB99490.1"/>
    </source>
</evidence>
<accession>A0A0F5MXJ6</accession>
<feature type="DNA-binding region" description="H-T-H motif" evidence="5">
    <location>
        <begin position="41"/>
        <end position="60"/>
    </location>
</feature>
<keyword evidence="2" id="KW-0805">Transcription regulation</keyword>
<keyword evidence="10" id="KW-1185">Reference proteome</keyword>
<evidence type="ECO:0000259" key="6">
    <source>
        <dbReference type="PROSITE" id="PS50977"/>
    </source>
</evidence>
<dbReference type="Proteomes" id="UP000192327">
    <property type="component" value="Unassembled WGS sequence"/>
</dbReference>
<proteinExistence type="predicted"/>
<evidence type="ECO:0000256" key="1">
    <source>
        <dbReference type="ARBA" id="ARBA00022491"/>
    </source>
</evidence>
<evidence type="ECO:0000256" key="3">
    <source>
        <dbReference type="ARBA" id="ARBA00023125"/>
    </source>
</evidence>
<organism evidence="7 9">
    <name type="scientific">Mycolicibacter arupensis</name>
    <dbReference type="NCBI Taxonomy" id="342002"/>
    <lineage>
        <taxon>Bacteria</taxon>
        <taxon>Bacillati</taxon>
        <taxon>Actinomycetota</taxon>
        <taxon>Actinomycetes</taxon>
        <taxon>Mycobacteriales</taxon>
        <taxon>Mycobacteriaceae</taxon>
        <taxon>Mycolicibacter</taxon>
    </lineage>
</organism>
<dbReference type="SUPFAM" id="SSF46689">
    <property type="entry name" value="Homeodomain-like"/>
    <property type="match status" value="1"/>
</dbReference>
<dbReference type="PROSITE" id="PS50977">
    <property type="entry name" value="HTH_TETR_2"/>
    <property type="match status" value="1"/>
</dbReference>
<evidence type="ECO:0000256" key="4">
    <source>
        <dbReference type="ARBA" id="ARBA00023163"/>
    </source>
</evidence>
<evidence type="ECO:0000256" key="2">
    <source>
        <dbReference type="ARBA" id="ARBA00023015"/>
    </source>
</evidence>
<evidence type="ECO:0000313" key="10">
    <source>
        <dbReference type="Proteomes" id="UP000192327"/>
    </source>
</evidence>
<dbReference type="PATRIC" id="fig|342002.3.peg.2917"/>
<dbReference type="InterPro" id="IPR050109">
    <property type="entry name" value="HTH-type_TetR-like_transc_reg"/>
</dbReference>
<reference evidence="7" key="2">
    <citation type="submission" date="2015-04" db="EMBL/GenBank/DDBJ databases">
        <title>Genome sequence of Mycobacterium arupense strain GUC1.</title>
        <authorList>
            <person name="Greninger A.L."/>
            <person name="Cunningham G."/>
            <person name="Chiu C.Y."/>
            <person name="Miller S."/>
        </authorList>
    </citation>
    <scope>NUCLEOTIDE SEQUENCE</scope>
    <source>
        <strain evidence="7">GUC1</strain>
    </source>
</reference>
<feature type="domain" description="HTH tetR-type" evidence="6">
    <location>
        <begin position="18"/>
        <end position="78"/>
    </location>
</feature>
<dbReference type="RefSeq" id="WP_046189306.1">
    <property type="nucleotide sequence ID" value="NZ_JACKUJ010000049.1"/>
</dbReference>
<keyword evidence="3 5" id="KW-0238">DNA-binding</keyword>
<dbReference type="Pfam" id="PF00440">
    <property type="entry name" value="TetR_N"/>
    <property type="match status" value="1"/>
</dbReference>
<dbReference type="SUPFAM" id="SSF48498">
    <property type="entry name" value="Tetracyclin repressor-like, C-terminal domain"/>
    <property type="match status" value="1"/>
</dbReference>
<dbReference type="Proteomes" id="UP000034416">
    <property type="component" value="Unassembled WGS sequence"/>
</dbReference>
<dbReference type="Pfam" id="PF13977">
    <property type="entry name" value="TetR_C_6"/>
    <property type="match status" value="1"/>
</dbReference>
<dbReference type="InterPro" id="IPR009057">
    <property type="entry name" value="Homeodomain-like_sf"/>
</dbReference>
<dbReference type="InterPro" id="IPR036271">
    <property type="entry name" value="Tet_transcr_reg_TetR-rel_C_sf"/>
</dbReference>
<dbReference type="EMBL" id="MVHH01000042">
    <property type="protein sequence ID" value="OQZ94436.1"/>
    <property type="molecule type" value="Genomic_DNA"/>
</dbReference>
<protein>
    <submittedName>
        <fullName evidence="7">TetR family transcriptional regulator</fullName>
    </submittedName>
</protein>
<keyword evidence="4" id="KW-0804">Transcription</keyword>
<dbReference type="EMBL" id="LASW01000032">
    <property type="protein sequence ID" value="KKB99490.1"/>
    <property type="molecule type" value="Genomic_DNA"/>
</dbReference>
<keyword evidence="1" id="KW-0678">Repressor</keyword>
<reference evidence="8 10" key="3">
    <citation type="submission" date="2016-12" db="EMBL/GenBank/DDBJ databases">
        <title>The new phylogeny of genus Mycobacterium.</title>
        <authorList>
            <person name="Tortoli E."/>
            <person name="Trovato A."/>
            <person name="Cirillo D.M."/>
        </authorList>
    </citation>
    <scope>NUCLEOTIDE SEQUENCE [LARGE SCALE GENOMIC DNA]</scope>
    <source>
        <strain evidence="8 10">DSM 44942</strain>
    </source>
</reference>
<dbReference type="Gene3D" id="1.10.357.10">
    <property type="entry name" value="Tetracycline Repressor, domain 2"/>
    <property type="match status" value="1"/>
</dbReference>
<gene>
    <name evidence="8" type="ORF">BST15_16285</name>
    <name evidence="7" type="ORF">WR43_09335</name>
</gene>
<dbReference type="InterPro" id="IPR001647">
    <property type="entry name" value="HTH_TetR"/>
</dbReference>
<dbReference type="OrthoDB" id="5179150at2"/>
<dbReference type="STRING" id="342002.BST15_16285"/>
<dbReference type="PRINTS" id="PR00455">
    <property type="entry name" value="HTHTETR"/>
</dbReference>
<dbReference type="GO" id="GO:0003700">
    <property type="term" value="F:DNA-binding transcription factor activity"/>
    <property type="evidence" value="ECO:0007669"/>
    <property type="project" value="TreeGrafter"/>
</dbReference>